<proteinExistence type="predicted"/>
<dbReference type="Proteomes" id="UP000006241">
    <property type="component" value="Unassembled WGS sequence"/>
</dbReference>
<evidence type="ECO:0000313" key="1">
    <source>
        <dbReference type="EMBL" id="EEI90681.1"/>
    </source>
</evidence>
<evidence type="ECO:0000313" key="2">
    <source>
        <dbReference type="Proteomes" id="UP000006241"/>
    </source>
</evidence>
<dbReference type="AlphaFoldDB" id="C2G1Z1"/>
<accession>C2G1Z1</accession>
<dbReference type="EMBL" id="ACHB01000086">
    <property type="protein sequence ID" value="EEI90681.1"/>
    <property type="molecule type" value="Genomic_DNA"/>
</dbReference>
<gene>
    <name evidence="1" type="ORF">HMPREF0765_3597</name>
</gene>
<comment type="caution">
    <text evidence="1">The sequence shown here is derived from an EMBL/GenBank/DDBJ whole genome shotgun (WGS) entry which is preliminary data.</text>
</comment>
<name>C2G1Z1_SPHSI</name>
<feature type="non-terminal residue" evidence="1">
    <location>
        <position position="1"/>
    </location>
</feature>
<organism evidence="1 2">
    <name type="scientific">Sphingobacterium spiritivorum ATCC 33300</name>
    <dbReference type="NCBI Taxonomy" id="525372"/>
    <lineage>
        <taxon>Bacteria</taxon>
        <taxon>Pseudomonadati</taxon>
        <taxon>Bacteroidota</taxon>
        <taxon>Sphingobacteriia</taxon>
        <taxon>Sphingobacteriales</taxon>
        <taxon>Sphingobacteriaceae</taxon>
        <taxon>Sphingobacterium</taxon>
    </lineage>
</organism>
<dbReference type="HOGENOM" id="CLU_3092348_0_0_10"/>
<sequence>NLRNFSEANWLAEIYNEIKEHTESKGGKISIIDTFNLHRRPGWCYEKLIER</sequence>
<protein>
    <submittedName>
        <fullName evidence="1">Uncharacterized protein</fullName>
    </submittedName>
</protein>
<reference evidence="1 2" key="1">
    <citation type="submission" date="2009-01" db="EMBL/GenBank/DDBJ databases">
        <authorList>
            <person name="Qin X."/>
            <person name="Bachman B."/>
            <person name="Battles P."/>
            <person name="Bell A."/>
            <person name="Bess C."/>
            <person name="Bickham C."/>
            <person name="Chaboub L."/>
            <person name="Chen D."/>
            <person name="Coyle M."/>
            <person name="Deiros D.R."/>
            <person name="Dinh H."/>
            <person name="Forbes L."/>
            <person name="Fowler G."/>
            <person name="Francisco L."/>
            <person name="Fu Q."/>
            <person name="Gubbala S."/>
            <person name="Hale W."/>
            <person name="Han Y."/>
            <person name="Hemphill L."/>
            <person name="Highlander S.K."/>
            <person name="Hirani K."/>
            <person name="Hogues M."/>
            <person name="Jackson L."/>
            <person name="Jakkamsetti A."/>
            <person name="Javaid M."/>
            <person name="Jiang H."/>
            <person name="Korchina V."/>
            <person name="Kovar C."/>
            <person name="Lara F."/>
            <person name="Lee S."/>
            <person name="Mata R."/>
            <person name="Mathew T."/>
            <person name="Moen C."/>
            <person name="Morales K."/>
            <person name="Munidasa M."/>
            <person name="Nazareth L."/>
            <person name="Ngo R."/>
            <person name="Nguyen L."/>
            <person name="Okwuonu G."/>
            <person name="Ongeri F."/>
            <person name="Patil S."/>
            <person name="Petrosino J."/>
            <person name="Pham C."/>
            <person name="Pham P."/>
            <person name="Pu L.-L."/>
            <person name="Puazo M."/>
            <person name="Raj R."/>
            <person name="Reid J."/>
            <person name="Rouhana J."/>
            <person name="Saada N."/>
            <person name="Shang Y."/>
            <person name="Simmons D."/>
            <person name="Thornton R."/>
            <person name="Warren J."/>
            <person name="Weissenberger G."/>
            <person name="Zhang J."/>
            <person name="Zhang L."/>
            <person name="Zhou C."/>
            <person name="Zhu D."/>
            <person name="Muzny D."/>
            <person name="Worley K."/>
            <person name="Gibbs R."/>
        </authorList>
    </citation>
    <scope>NUCLEOTIDE SEQUENCE [LARGE SCALE GENOMIC DNA]</scope>
    <source>
        <strain evidence="1 2">ATCC 33300</strain>
    </source>
</reference>